<dbReference type="Proteomes" id="UP000248817">
    <property type="component" value="Unassembled WGS sequence"/>
</dbReference>
<reference evidence="1 2" key="1">
    <citation type="submission" date="2018-02" db="EMBL/GenBank/DDBJ databases">
        <title>The genomes of Aspergillus section Nigri reveals drivers in fungal speciation.</title>
        <authorList>
            <consortium name="DOE Joint Genome Institute"/>
            <person name="Vesth T.C."/>
            <person name="Nybo J."/>
            <person name="Theobald S."/>
            <person name="Brandl J."/>
            <person name="Frisvad J.C."/>
            <person name="Nielsen K.F."/>
            <person name="Lyhne E.K."/>
            <person name="Kogle M.E."/>
            <person name="Kuo A."/>
            <person name="Riley R."/>
            <person name="Clum A."/>
            <person name="Nolan M."/>
            <person name="Lipzen A."/>
            <person name="Salamov A."/>
            <person name="Henrissat B."/>
            <person name="Wiebenga A."/>
            <person name="De vries R.P."/>
            <person name="Grigoriev I.V."/>
            <person name="Mortensen U.H."/>
            <person name="Andersen M.R."/>
            <person name="Baker S.E."/>
        </authorList>
    </citation>
    <scope>NUCLEOTIDE SEQUENCE [LARGE SCALE GENOMIC DNA]</scope>
    <source>
        <strain evidence="1 2">CBS 114.80</strain>
    </source>
</reference>
<keyword evidence="2" id="KW-1185">Reference proteome</keyword>
<dbReference type="EMBL" id="KZ825477">
    <property type="protein sequence ID" value="PYI34237.1"/>
    <property type="molecule type" value="Genomic_DNA"/>
</dbReference>
<sequence length="667" mass="75668">MVTSAASNILIRDDDIVGIIDLETAGWYLLYWEYTSPYQGNPQNSFWVYKTDKYGWNPSKMVWRRLSHPDSGLIQGSVLSGHKTHLLHGTVAWLSERPYSFSYQFDACDESSSDSDVTWFPGDGVCPTTTQFNHCCQSKIDNWINAASARLEGTESLNYYISAFLNLLKDVPPFYNRPPGTVQLSGKAKSFLVLKSSLQMRTTEDSNCEQDHRFIDYLQCVGSPSPVLYQTKTKNQLEVSIPTCAKPLRSGYLTNIVLAWSYIISCRWVEILQKAGEKSQILHDQGMQIEGSFWDIVTQDCWKARVENQNGAFYSPWMFRREGTSRKRRNWEPATPDSLLAFHILMDFCASEGLEGELLTGFVSVLISTSRHAPSPKLAPSIKVSTSPIHSLQRLQDNSFSELFDSIDRYSLLCSAFFDPCVPCNLVGAASLGVKKALSQLDGIDNRQLLLAITNTKPHLSLLWAAAVCNGQATSFLNLLFTSIIPRANEYQTSYFCRPELSVPWSHAPPFGTTTVENLSLEVRAHIAHMHVPISWKNYWLLDSGERIPAGSQHEIARVEADIICHSHSARETTDLPYHERRLADEQSGVATSRLFNWHRGYDDGVWLDDGRMEIETVRRLQMHPWIIDQFDDRGDEPVEEPTHRGVSAERILRWRDGVEMHANERL</sequence>
<protein>
    <submittedName>
        <fullName evidence="1">Uncharacterized protein</fullName>
    </submittedName>
</protein>
<accession>A0A2V5J844</accession>
<proteinExistence type="predicted"/>
<organism evidence="1 2">
    <name type="scientific">Aspergillus indologenus CBS 114.80</name>
    <dbReference type="NCBI Taxonomy" id="1450541"/>
    <lineage>
        <taxon>Eukaryota</taxon>
        <taxon>Fungi</taxon>
        <taxon>Dikarya</taxon>
        <taxon>Ascomycota</taxon>
        <taxon>Pezizomycotina</taxon>
        <taxon>Eurotiomycetes</taxon>
        <taxon>Eurotiomycetidae</taxon>
        <taxon>Eurotiales</taxon>
        <taxon>Aspergillaceae</taxon>
        <taxon>Aspergillus</taxon>
        <taxon>Aspergillus subgen. Circumdati</taxon>
    </lineage>
</organism>
<dbReference type="AlphaFoldDB" id="A0A2V5J844"/>
<gene>
    <name evidence="1" type="ORF">BP00DRAFT_484797</name>
</gene>
<evidence type="ECO:0000313" key="2">
    <source>
        <dbReference type="Proteomes" id="UP000248817"/>
    </source>
</evidence>
<evidence type="ECO:0000313" key="1">
    <source>
        <dbReference type="EMBL" id="PYI34237.1"/>
    </source>
</evidence>
<name>A0A2V5J844_9EURO</name>